<comment type="caution">
    <text evidence="2">The sequence shown here is derived from an EMBL/GenBank/DDBJ whole genome shotgun (WGS) entry which is preliminary data.</text>
</comment>
<dbReference type="EMBL" id="BDCX01000011">
    <property type="protein sequence ID" value="GAT68815.1"/>
    <property type="molecule type" value="Genomic_DNA"/>
</dbReference>
<gene>
    <name evidence="2" type="ORF">PS9374_04480</name>
</gene>
<dbReference type="Proteomes" id="UP000077701">
    <property type="component" value="Unassembled WGS sequence"/>
</dbReference>
<organism evidence="2 3">
    <name type="scientific">Planomonospora sphaerica</name>
    <dbReference type="NCBI Taxonomy" id="161355"/>
    <lineage>
        <taxon>Bacteria</taxon>
        <taxon>Bacillati</taxon>
        <taxon>Actinomycetota</taxon>
        <taxon>Actinomycetes</taxon>
        <taxon>Streptosporangiales</taxon>
        <taxon>Streptosporangiaceae</taxon>
        <taxon>Planomonospora</taxon>
    </lineage>
</organism>
<dbReference type="RefSeq" id="WP_153054398.1">
    <property type="nucleotide sequence ID" value="NZ_BDCX01000011.1"/>
</dbReference>
<name>A0A161LMY1_9ACTN</name>
<dbReference type="AlphaFoldDB" id="A0A161LMY1"/>
<evidence type="ECO:0000313" key="3">
    <source>
        <dbReference type="Proteomes" id="UP000077701"/>
    </source>
</evidence>
<dbReference type="OrthoDB" id="4571738at2"/>
<feature type="region of interest" description="Disordered" evidence="1">
    <location>
        <begin position="121"/>
        <end position="141"/>
    </location>
</feature>
<evidence type="ECO:0000256" key="1">
    <source>
        <dbReference type="SAM" id="MobiDB-lite"/>
    </source>
</evidence>
<reference evidence="2 3" key="1">
    <citation type="journal article" date="2016" name="Genome Announc.">
        <title>Draft Genome Sequence of Planomonospora sphaerica JCM9374, a Rare Actinomycete.</title>
        <authorList>
            <person name="Dohra H."/>
            <person name="Suzuki T."/>
            <person name="Inoue Y."/>
            <person name="Kodani S."/>
        </authorList>
    </citation>
    <scope>NUCLEOTIDE SEQUENCE [LARGE SCALE GENOMIC DNA]</scope>
    <source>
        <strain evidence="2 3">JCM 9374</strain>
    </source>
</reference>
<keyword evidence="3" id="KW-1185">Reference proteome</keyword>
<protein>
    <submittedName>
        <fullName evidence="2">Uncharacterized protein</fullName>
    </submittedName>
</protein>
<feature type="region of interest" description="Disordered" evidence="1">
    <location>
        <begin position="22"/>
        <end position="57"/>
    </location>
</feature>
<accession>A0A161LMY1</accession>
<evidence type="ECO:0000313" key="2">
    <source>
        <dbReference type="EMBL" id="GAT68815.1"/>
    </source>
</evidence>
<reference evidence="3" key="2">
    <citation type="submission" date="2016-04" db="EMBL/GenBank/DDBJ databases">
        <title>Planomonospora sphaerica JCM9374 whole genome shotgun sequence.</title>
        <authorList>
            <person name="Suzuki T."/>
            <person name="Dohra H."/>
            <person name="Kodani S."/>
        </authorList>
    </citation>
    <scope>NUCLEOTIDE SEQUENCE [LARGE SCALE GENOMIC DNA]</scope>
    <source>
        <strain evidence="3">JCM 9374</strain>
    </source>
</reference>
<feature type="compositionally biased region" description="Basic and acidic residues" evidence="1">
    <location>
        <begin position="28"/>
        <end position="43"/>
    </location>
</feature>
<sequence length="428" mass="47646">MRPRTLIGRVWTRLCQVFAAGTGPAPAHGRDSQRREPAERWDEPDTPQAVSRRVRARDADCATRWPDAALDAWAVSWKAGGYLEAVRARDGLQVIGKVPVPEAVPDVLRHWSHPCGAPVALEWTTPPPQGSSRPEEPGEGLGLPLRANDCEAWERQQDAALTAMAQAQARLRRRHPDHINPASDVEALLSACAARLNRTEPPAESLIAALNADPLERMTITGGWVDPVQVAHARKSRWNGFVDDQPERVIKLAERLLRDDAATATAKFCDPRSVAQVFRVPGPAGPLYEIGDDGTRRLHAARLLGFPLLWARITQLSLPLMLHTYRVGNNGEPAKEEMARIVARWHGLIDRGLVAGDVDETDPDDPRLHLHWTAALWLLVEANRAVQWSHHYERAYPGALAAAGIPPHAWSTPEAWHEWASERRRRRR</sequence>
<proteinExistence type="predicted"/>
<dbReference type="STRING" id="161355.PS9374_04480"/>